<dbReference type="OrthoDB" id="2382660at2759"/>
<dbReference type="EMBL" id="CAJVQA010061819">
    <property type="protein sequence ID" value="CAG8829203.1"/>
    <property type="molecule type" value="Genomic_DNA"/>
</dbReference>
<proteinExistence type="predicted"/>
<comment type="caution">
    <text evidence="1">The sequence shown here is derived from an EMBL/GenBank/DDBJ whole genome shotgun (WGS) entry which is preliminary data.</text>
</comment>
<reference evidence="1" key="1">
    <citation type="submission" date="2021-06" db="EMBL/GenBank/DDBJ databases">
        <authorList>
            <person name="Kallberg Y."/>
            <person name="Tangrot J."/>
            <person name="Rosling A."/>
        </authorList>
    </citation>
    <scope>NUCLEOTIDE SEQUENCE</scope>
    <source>
        <strain evidence="1">FL966</strain>
    </source>
</reference>
<feature type="non-terminal residue" evidence="1">
    <location>
        <position position="1"/>
    </location>
</feature>
<name>A0A9N9KJH9_9GLOM</name>
<dbReference type="Proteomes" id="UP000789759">
    <property type="component" value="Unassembled WGS sequence"/>
</dbReference>
<evidence type="ECO:0000313" key="1">
    <source>
        <dbReference type="EMBL" id="CAG8829203.1"/>
    </source>
</evidence>
<dbReference type="AlphaFoldDB" id="A0A9N9KJH9"/>
<protein>
    <submittedName>
        <fullName evidence="1">14727_t:CDS:1</fullName>
    </submittedName>
</protein>
<evidence type="ECO:0000313" key="2">
    <source>
        <dbReference type="Proteomes" id="UP000789759"/>
    </source>
</evidence>
<sequence length="61" mass="7075">DFFKTWLNHFVLQKGFDYKIRMSEANDKGIIQKAYIKAGTHNPNITVNSTKHHNAKSQKTI</sequence>
<gene>
    <name evidence="1" type="ORF">CPELLU_LOCUS20470</name>
</gene>
<organism evidence="1 2">
    <name type="scientific">Cetraspora pellucida</name>
    <dbReference type="NCBI Taxonomy" id="1433469"/>
    <lineage>
        <taxon>Eukaryota</taxon>
        <taxon>Fungi</taxon>
        <taxon>Fungi incertae sedis</taxon>
        <taxon>Mucoromycota</taxon>
        <taxon>Glomeromycotina</taxon>
        <taxon>Glomeromycetes</taxon>
        <taxon>Diversisporales</taxon>
        <taxon>Gigasporaceae</taxon>
        <taxon>Cetraspora</taxon>
    </lineage>
</organism>
<feature type="non-terminal residue" evidence="1">
    <location>
        <position position="61"/>
    </location>
</feature>
<keyword evidence="2" id="KW-1185">Reference proteome</keyword>
<accession>A0A9N9KJH9</accession>